<dbReference type="InterPro" id="IPR039422">
    <property type="entry name" value="MarR/SlyA-like"/>
</dbReference>
<dbReference type="Pfam" id="PF12802">
    <property type="entry name" value="MarR_2"/>
    <property type="match status" value="1"/>
</dbReference>
<dbReference type="InterPro" id="IPR000835">
    <property type="entry name" value="HTH_MarR-typ"/>
</dbReference>
<evidence type="ECO:0000256" key="1">
    <source>
        <dbReference type="ARBA" id="ARBA00023015"/>
    </source>
</evidence>
<dbReference type="EMBL" id="BOOP01000009">
    <property type="protein sequence ID" value="GII37581.1"/>
    <property type="molecule type" value="Genomic_DNA"/>
</dbReference>
<keyword evidence="3" id="KW-0804">Transcription</keyword>
<evidence type="ECO:0000259" key="4">
    <source>
        <dbReference type="PROSITE" id="PS50995"/>
    </source>
</evidence>
<dbReference type="GO" id="GO:0003700">
    <property type="term" value="F:DNA-binding transcription factor activity"/>
    <property type="evidence" value="ECO:0007669"/>
    <property type="project" value="InterPro"/>
</dbReference>
<name>A0A8J3XET7_9ACTN</name>
<dbReference type="InterPro" id="IPR036388">
    <property type="entry name" value="WH-like_DNA-bd_sf"/>
</dbReference>
<dbReference type="GO" id="GO:0003677">
    <property type="term" value="F:DNA binding"/>
    <property type="evidence" value="ECO:0007669"/>
    <property type="project" value="UniProtKB-KW"/>
</dbReference>
<feature type="domain" description="HTH marR-type" evidence="4">
    <location>
        <begin position="17"/>
        <end position="149"/>
    </location>
</feature>
<organism evidence="5 6">
    <name type="scientific">Planotetraspora phitsanulokensis</name>
    <dbReference type="NCBI Taxonomy" id="575192"/>
    <lineage>
        <taxon>Bacteria</taxon>
        <taxon>Bacillati</taxon>
        <taxon>Actinomycetota</taxon>
        <taxon>Actinomycetes</taxon>
        <taxon>Streptosporangiales</taxon>
        <taxon>Streptosporangiaceae</taxon>
        <taxon>Planotetraspora</taxon>
    </lineage>
</organism>
<dbReference type="SMART" id="SM00347">
    <property type="entry name" value="HTH_MARR"/>
    <property type="match status" value="1"/>
</dbReference>
<keyword evidence="6" id="KW-1185">Reference proteome</keyword>
<evidence type="ECO:0000313" key="5">
    <source>
        <dbReference type="EMBL" id="GII37581.1"/>
    </source>
</evidence>
<dbReference type="Gene3D" id="1.10.10.10">
    <property type="entry name" value="Winged helix-like DNA-binding domain superfamily/Winged helix DNA-binding domain"/>
    <property type="match status" value="1"/>
</dbReference>
<dbReference type="GO" id="GO:0006950">
    <property type="term" value="P:response to stress"/>
    <property type="evidence" value="ECO:0007669"/>
    <property type="project" value="TreeGrafter"/>
</dbReference>
<dbReference type="PANTHER" id="PTHR33164">
    <property type="entry name" value="TRANSCRIPTIONAL REGULATOR, MARR FAMILY"/>
    <property type="match status" value="1"/>
</dbReference>
<evidence type="ECO:0000256" key="3">
    <source>
        <dbReference type="ARBA" id="ARBA00023163"/>
    </source>
</evidence>
<keyword evidence="2" id="KW-0238">DNA-binding</keyword>
<dbReference type="PRINTS" id="PR00598">
    <property type="entry name" value="HTHMARR"/>
</dbReference>
<gene>
    <name evidence="5" type="primary">slyA_2</name>
    <name evidence="5" type="ORF">Pph01_25840</name>
</gene>
<sequence length="172" mass="18716">MVEDPANALPAGDRPAVANLGWSLGMVLRRWQEEVDEVLRGMPGTSRGYHVLSAVADGEPKRQKELAELVAIDRTVLVYLLDDLVEAGLVERQLDPQDRRARRIVATERGRRVLAEADSRVAAVEERVLGGVSPAERAAFHRIASLAATRIHEASPETDPCVAVQSVLDVPA</sequence>
<evidence type="ECO:0000256" key="2">
    <source>
        <dbReference type="ARBA" id="ARBA00023125"/>
    </source>
</evidence>
<proteinExistence type="predicted"/>
<dbReference type="RefSeq" id="WP_204073269.1">
    <property type="nucleotide sequence ID" value="NZ_BAABHI010000027.1"/>
</dbReference>
<comment type="caution">
    <text evidence="5">The sequence shown here is derived from an EMBL/GenBank/DDBJ whole genome shotgun (WGS) entry which is preliminary data.</text>
</comment>
<dbReference type="PANTHER" id="PTHR33164:SF64">
    <property type="entry name" value="TRANSCRIPTIONAL REGULATOR SLYA"/>
    <property type="match status" value="1"/>
</dbReference>
<dbReference type="PROSITE" id="PS50995">
    <property type="entry name" value="HTH_MARR_2"/>
    <property type="match status" value="1"/>
</dbReference>
<reference evidence="5 6" key="1">
    <citation type="submission" date="2021-01" db="EMBL/GenBank/DDBJ databases">
        <title>Whole genome shotgun sequence of Planotetraspora phitsanulokensis NBRC 104273.</title>
        <authorList>
            <person name="Komaki H."/>
            <person name="Tamura T."/>
        </authorList>
    </citation>
    <scope>NUCLEOTIDE SEQUENCE [LARGE SCALE GENOMIC DNA]</scope>
    <source>
        <strain evidence="5 6">NBRC 104273</strain>
    </source>
</reference>
<accession>A0A8J3XET7</accession>
<dbReference type="InterPro" id="IPR036390">
    <property type="entry name" value="WH_DNA-bd_sf"/>
</dbReference>
<protein>
    <submittedName>
        <fullName evidence="5">Transcriptional regulator SlyA</fullName>
    </submittedName>
</protein>
<dbReference type="SUPFAM" id="SSF46785">
    <property type="entry name" value="Winged helix' DNA-binding domain"/>
    <property type="match status" value="1"/>
</dbReference>
<dbReference type="Proteomes" id="UP000622547">
    <property type="component" value="Unassembled WGS sequence"/>
</dbReference>
<keyword evidence="1" id="KW-0805">Transcription regulation</keyword>
<dbReference type="AlphaFoldDB" id="A0A8J3XET7"/>
<evidence type="ECO:0000313" key="6">
    <source>
        <dbReference type="Proteomes" id="UP000622547"/>
    </source>
</evidence>